<organism evidence="5">
    <name type="scientific">Magnetospirillum gryphiswaldense</name>
    <dbReference type="NCBI Taxonomy" id="55518"/>
    <lineage>
        <taxon>Bacteria</taxon>
        <taxon>Pseudomonadati</taxon>
        <taxon>Pseudomonadota</taxon>
        <taxon>Alphaproteobacteria</taxon>
        <taxon>Rhodospirillales</taxon>
        <taxon>Rhodospirillaceae</taxon>
        <taxon>Magnetospirillum</taxon>
    </lineage>
</organism>
<dbReference type="InterPro" id="IPR014721">
    <property type="entry name" value="Ribsml_uS5_D2-typ_fold_subgr"/>
</dbReference>
<dbReference type="Gene3D" id="1.10.8.60">
    <property type="match status" value="1"/>
</dbReference>
<dbReference type="GO" id="GO:0004176">
    <property type="term" value="F:ATP-dependent peptidase activity"/>
    <property type="evidence" value="ECO:0007669"/>
    <property type="project" value="UniProtKB-UniRule"/>
</dbReference>
<accession>A4U2M7</accession>
<dbReference type="Gene3D" id="3.40.50.300">
    <property type="entry name" value="P-loop containing nucleotide triphosphate hydrolases"/>
    <property type="match status" value="2"/>
</dbReference>
<dbReference type="Pfam" id="PF20437">
    <property type="entry name" value="LonC_helical"/>
    <property type="match status" value="1"/>
</dbReference>
<dbReference type="SUPFAM" id="SSF52540">
    <property type="entry name" value="P-loop containing nucleoside triphosphate hydrolases"/>
    <property type="match status" value="1"/>
</dbReference>
<dbReference type="EC" id="3.4.21.53" evidence="2"/>
<gene>
    <name evidence="5" type="ORF">MGR_1845</name>
</gene>
<feature type="active site" evidence="2">
    <location>
        <position position="650"/>
    </location>
</feature>
<dbReference type="GO" id="GO:0006508">
    <property type="term" value="P:proteolysis"/>
    <property type="evidence" value="ECO:0007669"/>
    <property type="project" value="UniProtKB-KW"/>
</dbReference>
<dbReference type="Pfam" id="PF13654">
    <property type="entry name" value="AAA_32"/>
    <property type="match status" value="1"/>
</dbReference>
<keyword evidence="2" id="KW-0720">Serine protease</keyword>
<dbReference type="InterPro" id="IPR027417">
    <property type="entry name" value="P-loop_NTPase"/>
</dbReference>
<feature type="active site" evidence="2">
    <location>
        <position position="693"/>
    </location>
</feature>
<name>A4U2M7_9PROT</name>
<dbReference type="GO" id="GO:0004252">
    <property type="term" value="F:serine-type endopeptidase activity"/>
    <property type="evidence" value="ECO:0007669"/>
    <property type="project" value="UniProtKB-UniRule"/>
</dbReference>
<keyword evidence="1 2" id="KW-0645">Protease</keyword>
<feature type="domain" description="Lon proteolytic" evidence="4">
    <location>
        <begin position="560"/>
        <end position="755"/>
    </location>
</feature>
<keyword evidence="2" id="KW-0378">Hydrolase</keyword>
<dbReference type="Pfam" id="PF05362">
    <property type="entry name" value="Lon_C"/>
    <property type="match status" value="1"/>
</dbReference>
<evidence type="ECO:0000256" key="3">
    <source>
        <dbReference type="SAM" id="Coils"/>
    </source>
</evidence>
<dbReference type="PRINTS" id="PR00830">
    <property type="entry name" value="ENDOLAPTASE"/>
</dbReference>
<evidence type="ECO:0000313" key="5">
    <source>
        <dbReference type="EMBL" id="CAM77134.1"/>
    </source>
</evidence>
<reference evidence="5" key="1">
    <citation type="journal article" date="2007" name="J. Bacteriol.">
        <title>Comparative genome analysis of four magnetotactic bacteria reveals a complex set of group-specific genes implicated in magnetosome biomineralization and function.</title>
        <authorList>
            <person name="Richter M."/>
            <person name="Kube M."/>
            <person name="Bazylinski D.A."/>
            <person name="Lombardot T."/>
            <person name="Gloeckner F.O."/>
            <person name="Reinhardt R."/>
            <person name="Schueler D."/>
        </authorList>
    </citation>
    <scope>NUCLEOTIDE SEQUENCE</scope>
    <source>
        <strain evidence="5">MSR-1</strain>
    </source>
</reference>
<dbReference type="InterPro" id="IPR046843">
    <property type="entry name" value="LonB_AAA-LID"/>
</dbReference>
<dbReference type="InterPro" id="IPR020568">
    <property type="entry name" value="Ribosomal_Su5_D2-typ_SF"/>
</dbReference>
<evidence type="ECO:0000256" key="2">
    <source>
        <dbReference type="PROSITE-ProRule" id="PRU01122"/>
    </source>
</evidence>
<dbReference type="PANTHER" id="PTHR10046">
    <property type="entry name" value="ATP DEPENDENT LON PROTEASE FAMILY MEMBER"/>
    <property type="match status" value="1"/>
</dbReference>
<evidence type="ECO:0000259" key="4">
    <source>
        <dbReference type="PROSITE" id="PS51786"/>
    </source>
</evidence>
<dbReference type="GO" id="GO:0005524">
    <property type="term" value="F:ATP binding"/>
    <property type="evidence" value="ECO:0007669"/>
    <property type="project" value="InterPro"/>
</dbReference>
<comment type="catalytic activity">
    <reaction evidence="2">
        <text>Hydrolysis of proteins in presence of ATP.</text>
        <dbReference type="EC" id="3.4.21.53"/>
    </reaction>
</comment>
<keyword evidence="3" id="KW-0175">Coiled coil</keyword>
<evidence type="ECO:0000256" key="1">
    <source>
        <dbReference type="ARBA" id="ARBA00022670"/>
    </source>
</evidence>
<dbReference type="Gene3D" id="3.30.230.10">
    <property type="match status" value="1"/>
</dbReference>
<protein>
    <recommendedName>
        <fullName evidence="2">endopeptidase La</fullName>
        <ecNumber evidence="2">3.4.21.53</ecNumber>
    </recommendedName>
</protein>
<proteinExistence type="inferred from homology"/>
<dbReference type="InterPro" id="IPR041699">
    <property type="entry name" value="AAA_32"/>
</dbReference>
<comment type="similarity">
    <text evidence="2">Belongs to the peptidase S16 family.</text>
</comment>
<dbReference type="AlphaFoldDB" id="A4U2M7"/>
<feature type="coiled-coil region" evidence="3">
    <location>
        <begin position="201"/>
        <end position="228"/>
    </location>
</feature>
<dbReference type="SUPFAM" id="SSF54211">
    <property type="entry name" value="Ribosomal protein S5 domain 2-like"/>
    <property type="match status" value="1"/>
</dbReference>
<sequence>MLQSPLSPELLFTVCDPQSLPFDSTDDLGDADDAVGQERAVEAIRFAVGMRHRGFNLFALGPEGTGRRSLVMRLLSRQAAERAAPGDWVYVNDFDQNQRPKVLSLPAGRASGLKKDMDWLVGELGQALPAAFEAEEYRNRRQAIEDELKERQETAFGTVAHEAGESSVALIRTPVGLALAPMKDGEVLSPDEFKKLPDDAQDRFKADMAALQEKLEATIKQVPKWERETRARLRALDHDVVAFAIDHLLEELTAKYTDLPQVQTYLQAVSADVAANVGDFLGEDERSKIRRALGGDSFRRYRVNVLVDNAQAQGAPVVYEDYPTQPNLIGRVEHLAQYGALITDFNLIRAGSLHKANGGFLVMDARKLLMNPFAWEDLKRALKAREIRIESPGQSMGLFSTFSLEPEPIPLDIKVVLIGDPMLYYLLSHHDPEFSELFKVAADFDWRMDRSPRAVLELSRSVAALVRKENLLPLDRSGMARVIEQASRLVEDAEKLSTHMASLADLVREADHWAHAASARQIAAAHVQQAIDAAIRRQDRVRENVQEEIQRGIIHVATDGAEIGQINALAVLQLGNFAFGHPVRITARIHAGKGDVIDIEREVDLGGPLHGKGVLILSGFLAARFGAHEPLSLSASLVFEQSYGGIDGDSASSTELYVLLSALADLPIRQDLAVTGSVDQFGRVQAIGGVNEKIEGFFDLCAARGLTGSQGVLIPASNVAHLMLRADVVEACRQGRFAIYAIDHVDQGIEVLTGVPAGEADAQGRYPTGTVNRKVQARLAAFASRAALRLVPERDKKPETE</sequence>
<dbReference type="RefSeq" id="WP_106002565.1">
    <property type="nucleotide sequence ID" value="NZ_CP027527.1"/>
</dbReference>
<dbReference type="PROSITE" id="PS51786">
    <property type="entry name" value="LON_PROTEOLYTIC"/>
    <property type="match status" value="1"/>
</dbReference>
<dbReference type="Pfam" id="PF20436">
    <property type="entry name" value="LonB_AAA-LID"/>
    <property type="match status" value="1"/>
</dbReference>
<dbReference type="InterPro" id="IPR027065">
    <property type="entry name" value="Lon_Prtase"/>
</dbReference>
<dbReference type="InterPro" id="IPR046844">
    <property type="entry name" value="Lon-like_helical"/>
</dbReference>
<dbReference type="InterPro" id="IPR008269">
    <property type="entry name" value="Lon_proteolytic"/>
</dbReference>
<dbReference type="GO" id="GO:0030163">
    <property type="term" value="P:protein catabolic process"/>
    <property type="evidence" value="ECO:0007669"/>
    <property type="project" value="InterPro"/>
</dbReference>
<dbReference type="EMBL" id="CU459003">
    <property type="protein sequence ID" value="CAM77134.1"/>
    <property type="molecule type" value="Genomic_DNA"/>
</dbReference>